<organism evidence="3 4">
    <name type="scientific">Sphingomonas oligophenolica</name>
    <dbReference type="NCBI Taxonomy" id="301154"/>
    <lineage>
        <taxon>Bacteria</taxon>
        <taxon>Pseudomonadati</taxon>
        <taxon>Pseudomonadota</taxon>
        <taxon>Alphaproteobacteria</taxon>
        <taxon>Sphingomonadales</taxon>
        <taxon>Sphingomonadaceae</taxon>
        <taxon>Sphingomonas</taxon>
    </lineage>
</organism>
<dbReference type="RefSeq" id="WP_343887628.1">
    <property type="nucleotide sequence ID" value="NZ_BAAAEH010000005.1"/>
</dbReference>
<dbReference type="Proteomes" id="UP001419910">
    <property type="component" value="Unassembled WGS sequence"/>
</dbReference>
<keyword evidence="2" id="KW-1133">Transmembrane helix</keyword>
<protein>
    <recommendedName>
        <fullName evidence="5">TonB-dependent receptor</fullName>
    </recommendedName>
</protein>
<accession>A0ABU9XWY0</accession>
<evidence type="ECO:0000313" key="3">
    <source>
        <dbReference type="EMBL" id="MEN2788056.1"/>
    </source>
</evidence>
<keyword evidence="4" id="KW-1185">Reference proteome</keyword>
<evidence type="ECO:0008006" key="5">
    <source>
        <dbReference type="Google" id="ProtNLM"/>
    </source>
</evidence>
<keyword evidence="2" id="KW-0472">Membrane</keyword>
<evidence type="ECO:0000256" key="2">
    <source>
        <dbReference type="SAM" id="Phobius"/>
    </source>
</evidence>
<comment type="caution">
    <text evidence="3">The sequence shown here is derived from an EMBL/GenBank/DDBJ whole genome shotgun (WGS) entry which is preliminary data.</text>
</comment>
<evidence type="ECO:0000313" key="4">
    <source>
        <dbReference type="Proteomes" id="UP001419910"/>
    </source>
</evidence>
<feature type="region of interest" description="Disordered" evidence="1">
    <location>
        <begin position="42"/>
        <end position="62"/>
    </location>
</feature>
<name>A0ABU9XWY0_9SPHN</name>
<dbReference type="EMBL" id="JBDIME010000001">
    <property type="protein sequence ID" value="MEN2788056.1"/>
    <property type="molecule type" value="Genomic_DNA"/>
</dbReference>
<reference evidence="3 4" key="1">
    <citation type="submission" date="2024-05" db="EMBL/GenBank/DDBJ databases">
        <authorList>
            <person name="Liu Q."/>
            <person name="Xin Y.-H."/>
        </authorList>
    </citation>
    <scope>NUCLEOTIDE SEQUENCE [LARGE SCALE GENOMIC DNA]</scope>
    <source>
        <strain evidence="3 4">CGMCC 1.10181</strain>
    </source>
</reference>
<gene>
    <name evidence="3" type="ORF">ABC974_00305</name>
</gene>
<sequence length="250" mass="25777">MKRTQETIVKNDFKALVAIGLKSGAAVAALVWAIAAQAQTTPNGADQAPGAASVQPGDTPRAAPDVVVTGSRIRGAAPVGSPLIEQARADLVASGATNTTRLVQNLPQVINQGVTENSRSTSGGAGNITLSYEHSGHTALNGANRGFYAADLTGRGGGDYRGVQCNPANLVINGTSCALPGLSAGTVNKCDTLKGQDLMPSQRRDSVMGSISQDIGSRIHLSADLLYTRRTFEFTPARPTATLTVPVRLS</sequence>
<keyword evidence="2" id="KW-0812">Transmembrane</keyword>
<dbReference type="SUPFAM" id="SSF56935">
    <property type="entry name" value="Porins"/>
    <property type="match status" value="1"/>
</dbReference>
<evidence type="ECO:0000256" key="1">
    <source>
        <dbReference type="SAM" id="MobiDB-lite"/>
    </source>
</evidence>
<feature type="transmembrane region" description="Helical" evidence="2">
    <location>
        <begin position="12"/>
        <end position="35"/>
    </location>
</feature>
<proteinExistence type="predicted"/>